<dbReference type="Proteomes" id="UP001501598">
    <property type="component" value="Unassembled WGS sequence"/>
</dbReference>
<sequence length="102" mass="10992">MALVEQEMYDNAIFSVGSLDIPLGRLRALRAQLAENPELASAPSPAPDLGTIGGRVWTLYSHGLRVDPAEALTHVVPLVVRNPARGASSGGWRGRLCQSCRW</sequence>
<gene>
    <name evidence="1" type="ORF">GCM10023175_35750</name>
</gene>
<name>A0ABP8RTR6_9PSEU</name>
<proteinExistence type="predicted"/>
<evidence type="ECO:0000313" key="1">
    <source>
        <dbReference type="EMBL" id="GAA4548758.1"/>
    </source>
</evidence>
<comment type="caution">
    <text evidence="1">The sequence shown here is derived from an EMBL/GenBank/DDBJ whole genome shotgun (WGS) entry which is preliminary data.</text>
</comment>
<dbReference type="EMBL" id="BAABGT010000040">
    <property type="protein sequence ID" value="GAA4548758.1"/>
    <property type="molecule type" value="Genomic_DNA"/>
</dbReference>
<evidence type="ECO:0000313" key="2">
    <source>
        <dbReference type="Proteomes" id="UP001501598"/>
    </source>
</evidence>
<organism evidence="1 2">
    <name type="scientific">Pseudonocardia xishanensis</name>
    <dbReference type="NCBI Taxonomy" id="630995"/>
    <lineage>
        <taxon>Bacteria</taxon>
        <taxon>Bacillati</taxon>
        <taxon>Actinomycetota</taxon>
        <taxon>Actinomycetes</taxon>
        <taxon>Pseudonocardiales</taxon>
        <taxon>Pseudonocardiaceae</taxon>
        <taxon>Pseudonocardia</taxon>
    </lineage>
</organism>
<accession>A0ABP8RTR6</accession>
<keyword evidence="2" id="KW-1185">Reference proteome</keyword>
<reference evidence="2" key="1">
    <citation type="journal article" date="2019" name="Int. J. Syst. Evol. Microbiol.">
        <title>The Global Catalogue of Microorganisms (GCM) 10K type strain sequencing project: providing services to taxonomists for standard genome sequencing and annotation.</title>
        <authorList>
            <consortium name="The Broad Institute Genomics Platform"/>
            <consortium name="The Broad Institute Genome Sequencing Center for Infectious Disease"/>
            <person name="Wu L."/>
            <person name="Ma J."/>
        </authorList>
    </citation>
    <scope>NUCLEOTIDE SEQUENCE [LARGE SCALE GENOMIC DNA]</scope>
    <source>
        <strain evidence="2">JCM 17906</strain>
    </source>
</reference>
<protein>
    <submittedName>
        <fullName evidence="1">Uncharacterized protein</fullName>
    </submittedName>
</protein>